<proteinExistence type="predicted"/>
<reference evidence="3 4" key="1">
    <citation type="submission" date="2023-09" db="EMBL/GenBank/DDBJ databases">
        <authorList>
            <person name="Rey-Velasco X."/>
        </authorList>
    </citation>
    <scope>NUCLEOTIDE SEQUENCE [LARGE SCALE GENOMIC DNA]</scope>
    <source>
        <strain evidence="3 4">F390</strain>
    </source>
</reference>
<dbReference type="Pfam" id="PF13590">
    <property type="entry name" value="DUF4136"/>
    <property type="match status" value="1"/>
</dbReference>
<keyword evidence="4" id="KW-1185">Reference proteome</keyword>
<organism evidence="3 4">
    <name type="scientific">Croceicoccus esteveae</name>
    <dbReference type="NCBI Taxonomy" id="3075597"/>
    <lineage>
        <taxon>Bacteria</taxon>
        <taxon>Pseudomonadati</taxon>
        <taxon>Pseudomonadota</taxon>
        <taxon>Alphaproteobacteria</taxon>
        <taxon>Sphingomonadales</taxon>
        <taxon>Erythrobacteraceae</taxon>
        <taxon>Croceicoccus</taxon>
    </lineage>
</organism>
<sequence>MKNAVAGLRQADLQHAGGKPQYADHGTGIRHKNTPTTGSRWPMRHGRMGMMNRFKISLPARPLLMLAPLVLGACATGAAPVEVTRFNAPAQLAQLGRGTIAVTAAPGMAADSLALEPWRAAVAAELAQAGYTPGGTGAAGQVAEIRVQRDAFRPGRERGPVSVGVGGSTGGYRSGVGIGVGLDLSGPPAEQVATELSVVIRDTATGQSIWEGRAEQMVKAGSQFSDTRAAAERLAKALFVDFPGTSGETYTVK</sequence>
<dbReference type="Proteomes" id="UP001259803">
    <property type="component" value="Unassembled WGS sequence"/>
</dbReference>
<dbReference type="InterPro" id="IPR025411">
    <property type="entry name" value="DUF4136"/>
</dbReference>
<feature type="region of interest" description="Disordered" evidence="1">
    <location>
        <begin position="1"/>
        <end position="45"/>
    </location>
</feature>
<evidence type="ECO:0000256" key="1">
    <source>
        <dbReference type="SAM" id="MobiDB-lite"/>
    </source>
</evidence>
<dbReference type="RefSeq" id="WP_311340343.1">
    <property type="nucleotide sequence ID" value="NZ_JAVRHS010000003.1"/>
</dbReference>
<protein>
    <submittedName>
        <fullName evidence="3">DUF4136 domain-containing protein</fullName>
    </submittedName>
</protein>
<evidence type="ECO:0000313" key="3">
    <source>
        <dbReference type="EMBL" id="MDT0575779.1"/>
    </source>
</evidence>
<comment type="caution">
    <text evidence="3">The sequence shown here is derived from an EMBL/GenBank/DDBJ whole genome shotgun (WGS) entry which is preliminary data.</text>
</comment>
<feature type="domain" description="DUF4136" evidence="2">
    <location>
        <begin position="110"/>
        <end position="244"/>
    </location>
</feature>
<name>A0ABU2ZHK8_9SPHN</name>
<evidence type="ECO:0000259" key="2">
    <source>
        <dbReference type="Pfam" id="PF13590"/>
    </source>
</evidence>
<evidence type="ECO:0000313" key="4">
    <source>
        <dbReference type="Proteomes" id="UP001259803"/>
    </source>
</evidence>
<accession>A0ABU2ZHK8</accession>
<dbReference type="EMBL" id="JAVRHS010000003">
    <property type="protein sequence ID" value="MDT0575779.1"/>
    <property type="molecule type" value="Genomic_DNA"/>
</dbReference>
<gene>
    <name evidence="3" type="ORF">RM533_06230</name>
</gene>